<dbReference type="AlphaFoldDB" id="A0A4R1MLG8"/>
<keyword evidence="3" id="KW-1185">Reference proteome</keyword>
<comment type="caution">
    <text evidence="2">The sequence shown here is derived from an EMBL/GenBank/DDBJ whole genome shotgun (WGS) entry which is preliminary data.</text>
</comment>
<reference evidence="2 3" key="1">
    <citation type="submission" date="2019-03" db="EMBL/GenBank/DDBJ databases">
        <title>Genomic Encyclopedia of Type Strains, Phase IV (KMG-IV): sequencing the most valuable type-strain genomes for metagenomic binning, comparative biology and taxonomic classification.</title>
        <authorList>
            <person name="Goeker M."/>
        </authorList>
    </citation>
    <scope>NUCLEOTIDE SEQUENCE [LARGE SCALE GENOMIC DNA]</scope>
    <source>
        <strain evidence="2 3">DSM 24176</strain>
    </source>
</reference>
<dbReference type="RefSeq" id="WP_132282362.1">
    <property type="nucleotide sequence ID" value="NZ_SMGQ01000012.1"/>
</dbReference>
<proteinExistence type="predicted"/>
<evidence type="ECO:0000313" key="2">
    <source>
        <dbReference type="EMBL" id="TCK93457.1"/>
    </source>
</evidence>
<accession>A0A4R1MLG8</accession>
<evidence type="ECO:0000256" key="1">
    <source>
        <dbReference type="SAM" id="SignalP"/>
    </source>
</evidence>
<sequence>MSKKRKIYGAMSGVILALGGFLIISTASASTGEAGSVDDPLVTKSYVDNEISKRLQGGQSNTDQSSDVDINALYADLIAYVDGQIDNIELDIKVDSGEGLENTSFEVLELMPNQTLIGKEGTELIVRSGEALIIDNQDNNGIPNVTTGDNLKLGEQVALNHLLIIPREDGRGIVSKTGSWIMIRGDYTIQ</sequence>
<keyword evidence="1" id="KW-0732">Signal</keyword>
<feature type="chain" id="PRO_5020256606" evidence="1">
    <location>
        <begin position="30"/>
        <end position="190"/>
    </location>
</feature>
<evidence type="ECO:0000313" key="3">
    <source>
        <dbReference type="Proteomes" id="UP000294545"/>
    </source>
</evidence>
<dbReference type="OrthoDB" id="2381664at2"/>
<organism evidence="2 3">
    <name type="scientific">Natranaerovirga hydrolytica</name>
    <dbReference type="NCBI Taxonomy" id="680378"/>
    <lineage>
        <taxon>Bacteria</taxon>
        <taxon>Bacillati</taxon>
        <taxon>Bacillota</taxon>
        <taxon>Clostridia</taxon>
        <taxon>Lachnospirales</taxon>
        <taxon>Natranaerovirgaceae</taxon>
        <taxon>Natranaerovirga</taxon>
    </lineage>
</organism>
<dbReference type="Proteomes" id="UP000294545">
    <property type="component" value="Unassembled WGS sequence"/>
</dbReference>
<feature type="signal peptide" evidence="1">
    <location>
        <begin position="1"/>
        <end position="29"/>
    </location>
</feature>
<name>A0A4R1MLG8_9FIRM</name>
<dbReference type="EMBL" id="SMGQ01000012">
    <property type="protein sequence ID" value="TCK93457.1"/>
    <property type="molecule type" value="Genomic_DNA"/>
</dbReference>
<protein>
    <submittedName>
        <fullName evidence="2">Uncharacterized protein</fullName>
    </submittedName>
</protein>
<gene>
    <name evidence="2" type="ORF">EDC19_1650</name>
</gene>